<accession>A0ABN7SEY5</accession>
<proteinExistence type="predicted"/>
<organism evidence="1 2">
    <name type="scientific">Oikopleura dioica</name>
    <name type="common">Tunicate</name>
    <dbReference type="NCBI Taxonomy" id="34765"/>
    <lineage>
        <taxon>Eukaryota</taxon>
        <taxon>Metazoa</taxon>
        <taxon>Chordata</taxon>
        <taxon>Tunicata</taxon>
        <taxon>Appendicularia</taxon>
        <taxon>Copelata</taxon>
        <taxon>Oikopleuridae</taxon>
        <taxon>Oikopleura</taxon>
    </lineage>
</organism>
<keyword evidence="2" id="KW-1185">Reference proteome</keyword>
<evidence type="ECO:0000313" key="1">
    <source>
        <dbReference type="EMBL" id="CAG5098730.1"/>
    </source>
</evidence>
<gene>
    <name evidence="1" type="ORF">OKIOD_LOCUS7483</name>
</gene>
<dbReference type="EMBL" id="OU015569">
    <property type="protein sequence ID" value="CAG5098730.1"/>
    <property type="molecule type" value="Genomic_DNA"/>
</dbReference>
<protein>
    <submittedName>
        <fullName evidence="1">Oidioi.mRNA.OKI2018_I69.XSR.g15925.t1.cds</fullName>
    </submittedName>
</protein>
<name>A0ABN7SEY5_OIKDI</name>
<reference evidence="1 2" key="1">
    <citation type="submission" date="2021-04" db="EMBL/GenBank/DDBJ databases">
        <authorList>
            <person name="Bliznina A."/>
        </authorList>
    </citation>
    <scope>NUCLEOTIDE SEQUENCE [LARGE SCALE GENOMIC DNA]</scope>
</reference>
<dbReference type="Proteomes" id="UP001158576">
    <property type="component" value="Chromosome XSR"/>
</dbReference>
<sequence>MCTEVILQDPRGQRIAGGLVTFTQPSLSVVNNNTQEVLSRQVTPEAGAFDFTCDNILSQQGRESRTMSYYSIKDVIPETIPEETSLEAVKSEIRPPSYDQVQMISEKGSFTFMPLLIMRHDISRAEFLELFDLRINTLDEYV</sequence>
<evidence type="ECO:0000313" key="2">
    <source>
        <dbReference type="Proteomes" id="UP001158576"/>
    </source>
</evidence>